<dbReference type="PROSITE" id="PS00086">
    <property type="entry name" value="CYTOCHROME_P450"/>
    <property type="match status" value="1"/>
</dbReference>
<sequence>MPEMTQSPTEDAFVQNPYPFYARAREAGPLFFWTDYDVACAPGHAAASAILKDRRFGRECPPEQAAPPAEHLKPFYDNEAHSMLELEPPRHTRLRGLVLRAFTSRRVASLRPVIEAQCAKLIADFPSTPFDLLTSYAQPLPVRVIATLLGVPQEATPDLLRWSGAMVGMYMAGRGRPQEDAAVKATQDFSAYLKGLIAERRKAPGDDLLSDLIAARDAGDKLSEEELISTVILLLNAGHEATVHSIGNGVKAIIEGQHAPLAAQPEAAPALVEEVLRYDPPLHSFQRYAYEDIEIGGYTFRRGEKVSCLLASANHDAGLCENPTNFQPGRSARANLAFGAGLHFCVGAPLARLEMQIAFSALFSALPDLRMTTPPRYAPIYHFHGLEALMVAG</sequence>
<comment type="caution">
    <text evidence="9">The sequence shown here is derived from an EMBL/GenBank/DDBJ whole genome shotgun (WGS) entry which is preliminary data.</text>
</comment>
<accession>A0AAP2G354</accession>
<evidence type="ECO:0000256" key="6">
    <source>
        <dbReference type="ARBA" id="ARBA00023033"/>
    </source>
</evidence>
<dbReference type="GO" id="GO:0020037">
    <property type="term" value="F:heme binding"/>
    <property type="evidence" value="ECO:0007669"/>
    <property type="project" value="InterPro"/>
</dbReference>
<dbReference type="PRINTS" id="PR00359">
    <property type="entry name" value="BP450"/>
</dbReference>
<comment type="similarity">
    <text evidence="1 8">Belongs to the cytochrome P450 family.</text>
</comment>
<evidence type="ECO:0000313" key="9">
    <source>
        <dbReference type="EMBL" id="MBT0956383.1"/>
    </source>
</evidence>
<dbReference type="AlphaFoldDB" id="A0AAP2G354"/>
<evidence type="ECO:0000256" key="7">
    <source>
        <dbReference type="ARBA" id="ARBA00043906"/>
    </source>
</evidence>
<evidence type="ECO:0000256" key="8">
    <source>
        <dbReference type="RuleBase" id="RU000461"/>
    </source>
</evidence>
<name>A0AAP2G354_9RHOB</name>
<organism evidence="9 10">
    <name type="scientific">Harenicola maris</name>
    <dbReference type="NCBI Taxonomy" id="2841044"/>
    <lineage>
        <taxon>Bacteria</taxon>
        <taxon>Pseudomonadati</taxon>
        <taxon>Pseudomonadota</taxon>
        <taxon>Alphaproteobacteria</taxon>
        <taxon>Rhodobacterales</taxon>
        <taxon>Paracoccaceae</taxon>
        <taxon>Harenicola</taxon>
    </lineage>
</organism>
<evidence type="ECO:0000256" key="4">
    <source>
        <dbReference type="ARBA" id="ARBA00023002"/>
    </source>
</evidence>
<dbReference type="Pfam" id="PF00067">
    <property type="entry name" value="p450"/>
    <property type="match status" value="1"/>
</dbReference>
<dbReference type="SUPFAM" id="SSF48264">
    <property type="entry name" value="Cytochrome P450"/>
    <property type="match status" value="1"/>
</dbReference>
<dbReference type="CDD" id="cd20625">
    <property type="entry name" value="CYP164-like"/>
    <property type="match status" value="1"/>
</dbReference>
<proteinExistence type="inferred from homology"/>
<evidence type="ECO:0000256" key="1">
    <source>
        <dbReference type="ARBA" id="ARBA00010617"/>
    </source>
</evidence>
<dbReference type="GO" id="GO:0016705">
    <property type="term" value="F:oxidoreductase activity, acting on paired donors, with incorporation or reduction of molecular oxygen"/>
    <property type="evidence" value="ECO:0007669"/>
    <property type="project" value="InterPro"/>
</dbReference>
<dbReference type="InterPro" id="IPR017972">
    <property type="entry name" value="Cyt_P450_CS"/>
</dbReference>
<dbReference type="Proteomes" id="UP001315686">
    <property type="component" value="Unassembled WGS sequence"/>
</dbReference>
<evidence type="ECO:0000256" key="2">
    <source>
        <dbReference type="ARBA" id="ARBA00022617"/>
    </source>
</evidence>
<dbReference type="PANTHER" id="PTHR46696">
    <property type="entry name" value="P450, PUTATIVE (EUROFUNG)-RELATED"/>
    <property type="match status" value="1"/>
</dbReference>
<keyword evidence="5 8" id="KW-0408">Iron</keyword>
<dbReference type="InterPro" id="IPR001128">
    <property type="entry name" value="Cyt_P450"/>
</dbReference>
<dbReference type="EMBL" id="JADQAZ010000001">
    <property type="protein sequence ID" value="MBT0956383.1"/>
    <property type="molecule type" value="Genomic_DNA"/>
</dbReference>
<dbReference type="FunFam" id="1.10.630.10:FF:000018">
    <property type="entry name" value="Cytochrome P450 monooxygenase"/>
    <property type="match status" value="1"/>
</dbReference>
<dbReference type="GO" id="GO:0005506">
    <property type="term" value="F:iron ion binding"/>
    <property type="evidence" value="ECO:0007669"/>
    <property type="project" value="InterPro"/>
</dbReference>
<keyword evidence="3 8" id="KW-0479">Metal-binding</keyword>
<dbReference type="GO" id="GO:0004497">
    <property type="term" value="F:monooxygenase activity"/>
    <property type="evidence" value="ECO:0007669"/>
    <property type="project" value="UniProtKB-KW"/>
</dbReference>
<protein>
    <submittedName>
        <fullName evidence="9">Cytochrome P450</fullName>
    </submittedName>
</protein>
<dbReference type="Gene3D" id="1.10.630.10">
    <property type="entry name" value="Cytochrome P450"/>
    <property type="match status" value="1"/>
</dbReference>
<dbReference type="PANTHER" id="PTHR46696:SF1">
    <property type="entry name" value="CYTOCHROME P450 YJIB-RELATED"/>
    <property type="match status" value="1"/>
</dbReference>
<keyword evidence="4 8" id="KW-0560">Oxidoreductase</keyword>
<keyword evidence="2 8" id="KW-0349">Heme</keyword>
<gene>
    <name evidence="9" type="ORF">IV417_03210</name>
</gene>
<dbReference type="InterPro" id="IPR036396">
    <property type="entry name" value="Cyt_P450_sf"/>
</dbReference>
<comment type="function">
    <text evidence="7">Cytochromes P450 are a group of heme-thiolate monooxygenases. They oxidize a variety of structurally unrelated compounds, including steroids, fatty acids, and xenobiotics.</text>
</comment>
<keyword evidence="6 8" id="KW-0503">Monooxygenase</keyword>
<evidence type="ECO:0000256" key="3">
    <source>
        <dbReference type="ARBA" id="ARBA00022723"/>
    </source>
</evidence>
<keyword evidence="10" id="KW-1185">Reference proteome</keyword>
<evidence type="ECO:0000256" key="5">
    <source>
        <dbReference type="ARBA" id="ARBA00023004"/>
    </source>
</evidence>
<dbReference type="PRINTS" id="PR00385">
    <property type="entry name" value="P450"/>
</dbReference>
<dbReference type="InterPro" id="IPR002397">
    <property type="entry name" value="Cyt_P450_B"/>
</dbReference>
<reference evidence="9 10" key="1">
    <citation type="journal article" date="2021" name="Arch. Microbiol.">
        <title>Harenicola maris gen. nov., sp. nov. isolated from the Sea of Japan shallow sediments.</title>
        <authorList>
            <person name="Romanenko L.A."/>
            <person name="Kurilenko V.V."/>
            <person name="Chernysheva N.Y."/>
            <person name="Tekutyeva L.A."/>
            <person name="Velansky P.V."/>
            <person name="Svetashev V.I."/>
            <person name="Isaeva M.P."/>
        </authorList>
    </citation>
    <scope>NUCLEOTIDE SEQUENCE [LARGE SCALE GENOMIC DNA]</scope>
    <source>
        <strain evidence="9 10">KMM 3653</strain>
    </source>
</reference>
<evidence type="ECO:0000313" key="10">
    <source>
        <dbReference type="Proteomes" id="UP001315686"/>
    </source>
</evidence>